<accession>M3ADR0</accession>
<feature type="compositionally biased region" description="Basic and acidic residues" evidence="1">
    <location>
        <begin position="7"/>
        <end position="32"/>
    </location>
</feature>
<dbReference type="RefSeq" id="XP_007926132.1">
    <property type="nucleotide sequence ID" value="XM_007927941.1"/>
</dbReference>
<evidence type="ECO:0000313" key="2">
    <source>
        <dbReference type="EMBL" id="EME82676.1"/>
    </source>
</evidence>
<organism evidence="2 3">
    <name type="scientific">Pseudocercospora fijiensis (strain CIRAD86)</name>
    <name type="common">Black leaf streak disease fungus</name>
    <name type="synonym">Mycosphaerella fijiensis</name>
    <dbReference type="NCBI Taxonomy" id="383855"/>
    <lineage>
        <taxon>Eukaryota</taxon>
        <taxon>Fungi</taxon>
        <taxon>Dikarya</taxon>
        <taxon>Ascomycota</taxon>
        <taxon>Pezizomycotina</taxon>
        <taxon>Dothideomycetes</taxon>
        <taxon>Dothideomycetidae</taxon>
        <taxon>Mycosphaerellales</taxon>
        <taxon>Mycosphaerellaceae</taxon>
        <taxon>Pseudocercospora</taxon>
    </lineage>
</organism>
<dbReference type="HOGENOM" id="CLU_2062505_0_0_1"/>
<dbReference type="Proteomes" id="UP000016932">
    <property type="component" value="Unassembled WGS sequence"/>
</dbReference>
<dbReference type="VEuPathDB" id="FungiDB:MYCFIDRAFT_203357"/>
<feature type="region of interest" description="Disordered" evidence="1">
    <location>
        <begin position="1"/>
        <end position="47"/>
    </location>
</feature>
<evidence type="ECO:0000256" key="1">
    <source>
        <dbReference type="SAM" id="MobiDB-lite"/>
    </source>
</evidence>
<proteinExistence type="predicted"/>
<sequence length="119" mass="14134">MAAPTTRPREPSPASKRESDFSDHSERQHNRWQDGNPTPNAPPTLHTLSATPFYVVARNERIANAIEFLRENHACTHDKWRWVRGPHQCEECRHVLRQYIFECRHCYLQACNRCRRNRL</sequence>
<keyword evidence="3" id="KW-1185">Reference proteome</keyword>
<evidence type="ECO:0000313" key="3">
    <source>
        <dbReference type="Proteomes" id="UP000016932"/>
    </source>
</evidence>
<dbReference type="EMBL" id="KB446558">
    <property type="protein sequence ID" value="EME82676.1"/>
    <property type="molecule type" value="Genomic_DNA"/>
</dbReference>
<gene>
    <name evidence="2" type="ORF">MYCFIDRAFT_182595</name>
</gene>
<reference evidence="2 3" key="1">
    <citation type="journal article" date="2012" name="PLoS Pathog.">
        <title>Diverse lifestyles and strategies of plant pathogenesis encoded in the genomes of eighteen Dothideomycetes fungi.</title>
        <authorList>
            <person name="Ohm R.A."/>
            <person name="Feau N."/>
            <person name="Henrissat B."/>
            <person name="Schoch C.L."/>
            <person name="Horwitz B.A."/>
            <person name="Barry K.W."/>
            <person name="Condon B.J."/>
            <person name="Copeland A.C."/>
            <person name="Dhillon B."/>
            <person name="Glaser F."/>
            <person name="Hesse C.N."/>
            <person name="Kosti I."/>
            <person name="LaButti K."/>
            <person name="Lindquist E.A."/>
            <person name="Lucas S."/>
            <person name="Salamov A.A."/>
            <person name="Bradshaw R.E."/>
            <person name="Ciuffetti L."/>
            <person name="Hamelin R.C."/>
            <person name="Kema G.H.J."/>
            <person name="Lawrence C."/>
            <person name="Scott J.A."/>
            <person name="Spatafora J.W."/>
            <person name="Turgeon B.G."/>
            <person name="de Wit P.J.G.M."/>
            <person name="Zhong S."/>
            <person name="Goodwin S.B."/>
            <person name="Grigoriev I.V."/>
        </authorList>
    </citation>
    <scope>NUCLEOTIDE SEQUENCE [LARGE SCALE GENOMIC DNA]</scope>
    <source>
        <strain evidence="2 3">CIRAD86</strain>
    </source>
</reference>
<protein>
    <submittedName>
        <fullName evidence="2">Uncharacterized protein</fullName>
    </submittedName>
</protein>
<dbReference type="OrthoDB" id="9977870at2759"/>
<dbReference type="AlphaFoldDB" id="M3ADR0"/>
<name>M3ADR0_PSEFD</name>
<dbReference type="KEGG" id="pfj:MYCFIDRAFT_203357"/>